<feature type="transmembrane region" description="Helical" evidence="6">
    <location>
        <begin position="429"/>
        <end position="449"/>
    </location>
</feature>
<comment type="subcellular location">
    <subcellularLocation>
        <location evidence="1">Membrane</location>
        <topology evidence="1">Multi-pass membrane protein</topology>
    </subcellularLocation>
</comment>
<keyword evidence="2" id="KW-0813">Transport</keyword>
<dbReference type="PIRSF" id="PIRSF006060">
    <property type="entry name" value="AA_transporter"/>
    <property type="match status" value="1"/>
</dbReference>
<dbReference type="PANTHER" id="PTHR43243">
    <property type="entry name" value="INNER MEMBRANE TRANSPORTER YGJI-RELATED"/>
    <property type="match status" value="1"/>
</dbReference>
<keyword evidence="4 6" id="KW-1133">Transmembrane helix</keyword>
<dbReference type="Pfam" id="PF13520">
    <property type="entry name" value="AA_permease_2"/>
    <property type="match status" value="1"/>
</dbReference>
<dbReference type="PANTHER" id="PTHR43243:SF4">
    <property type="entry name" value="CATIONIC AMINO ACID TRANSPORTER 4"/>
    <property type="match status" value="1"/>
</dbReference>
<dbReference type="Proteomes" id="UP000276055">
    <property type="component" value="Unassembled WGS sequence"/>
</dbReference>
<feature type="transmembrane region" description="Helical" evidence="6">
    <location>
        <begin position="178"/>
        <end position="196"/>
    </location>
</feature>
<feature type="transmembrane region" description="Helical" evidence="6">
    <location>
        <begin position="81"/>
        <end position="105"/>
    </location>
</feature>
<evidence type="ECO:0000256" key="1">
    <source>
        <dbReference type="ARBA" id="ARBA00004141"/>
    </source>
</evidence>
<evidence type="ECO:0000256" key="5">
    <source>
        <dbReference type="ARBA" id="ARBA00023136"/>
    </source>
</evidence>
<evidence type="ECO:0000256" key="2">
    <source>
        <dbReference type="ARBA" id="ARBA00022448"/>
    </source>
</evidence>
<reference evidence="7 8" key="1">
    <citation type="submission" date="2018-10" db="EMBL/GenBank/DDBJ databases">
        <title>Genomic Encyclopedia of Type Strains, Phase IV (KMG-IV): sequencing the most valuable type-strain genomes for metagenomic binning, comparative biology and taxonomic classification.</title>
        <authorList>
            <person name="Goeker M."/>
        </authorList>
    </citation>
    <scope>NUCLEOTIDE SEQUENCE [LARGE SCALE GENOMIC DNA]</scope>
    <source>
        <strain evidence="7 8">DSM 25586</strain>
    </source>
</reference>
<evidence type="ECO:0000313" key="7">
    <source>
        <dbReference type="EMBL" id="RKR20704.1"/>
    </source>
</evidence>
<keyword evidence="3 6" id="KW-0812">Transmembrane</keyword>
<protein>
    <submittedName>
        <fullName evidence="7">Amino acid/polyamine/organocation transporter (APC superfamily)</fullName>
    </submittedName>
</protein>
<feature type="transmembrane region" description="Helical" evidence="6">
    <location>
        <begin position="404"/>
        <end position="423"/>
    </location>
</feature>
<proteinExistence type="predicted"/>
<name>A0A495EUM6_9MICC</name>
<feature type="transmembrane region" description="Helical" evidence="6">
    <location>
        <begin position="264"/>
        <end position="285"/>
    </location>
</feature>
<dbReference type="GO" id="GO:0015171">
    <property type="term" value="F:amino acid transmembrane transporter activity"/>
    <property type="evidence" value="ECO:0007669"/>
    <property type="project" value="TreeGrafter"/>
</dbReference>
<sequence length="558" mass="58998">MAVQWMDTTLDRSVSIPVIEIAYFPMNLFRTKSIEQSMSDADEPGRKLKRSLSTWDLMIMGVAVAVGAGIFSVGAKAAANFAGPAVTVSFAIAAVTCALAIMCYAEFATAIPVAGSAYVFTYATMGEVLAWIIGWNLILELFTAGAVIAKYWGIYLSKVFALMGLDIPPSISLGGVELYWGAFLIVAVFTVLLVLGTKLSARVGNIFTLIKIAVVLFVIVVGFTYVKFENYAPFVPASQPTGGTGTADVLKQSFFGFLTGAAPAQYGTLGIFAGAALVFFAFIGFDVVATSAEEVKNPQKTLPRGIFGGLAIVTVLYILVSLALTGMVSYTKLAEAKNPTLTTAFEAVGNTDAAKIIAFGSLVGLTTVIMVLLMGLSRVVLAMSRDGLLPRSLSKTSTIRATPVRLQIICGAAVALVAGLTNVDLLEEMINIGTLSAFVMVSLGILVLRKKRPDLKPAFRVPFGKVLPVVSAVLCLYLMTNLAVETWIFFAIWLVIGLAIYFAYGQRHSRLNEKFAAARASVNGSGKENAVDGVEPGAAVASSVAPASAEDEDALTRS</sequence>
<dbReference type="Gene3D" id="1.20.1740.10">
    <property type="entry name" value="Amino acid/polyamine transporter I"/>
    <property type="match status" value="1"/>
</dbReference>
<evidence type="ECO:0000256" key="6">
    <source>
        <dbReference type="SAM" id="Phobius"/>
    </source>
</evidence>
<evidence type="ECO:0000313" key="8">
    <source>
        <dbReference type="Proteomes" id="UP000276055"/>
    </source>
</evidence>
<feature type="transmembrane region" description="Helical" evidence="6">
    <location>
        <begin position="208"/>
        <end position="226"/>
    </location>
</feature>
<gene>
    <name evidence="7" type="ORF">C8D78_1346</name>
</gene>
<feature type="transmembrane region" description="Helical" evidence="6">
    <location>
        <begin position="306"/>
        <end position="330"/>
    </location>
</feature>
<evidence type="ECO:0000256" key="4">
    <source>
        <dbReference type="ARBA" id="ARBA00022989"/>
    </source>
</evidence>
<organism evidence="7 8">
    <name type="scientific">Arthrobacter oryzae</name>
    <dbReference type="NCBI Taxonomy" id="409290"/>
    <lineage>
        <taxon>Bacteria</taxon>
        <taxon>Bacillati</taxon>
        <taxon>Actinomycetota</taxon>
        <taxon>Actinomycetes</taxon>
        <taxon>Micrococcales</taxon>
        <taxon>Micrococcaceae</taxon>
        <taxon>Arthrobacter</taxon>
    </lineage>
</organism>
<feature type="transmembrane region" description="Helical" evidence="6">
    <location>
        <begin position="356"/>
        <end position="383"/>
    </location>
</feature>
<feature type="transmembrane region" description="Helical" evidence="6">
    <location>
        <begin position="486"/>
        <end position="504"/>
    </location>
</feature>
<accession>A0A495EUM6</accession>
<dbReference type="InterPro" id="IPR002293">
    <property type="entry name" value="AA/rel_permease1"/>
</dbReference>
<dbReference type="GO" id="GO:0016020">
    <property type="term" value="C:membrane"/>
    <property type="evidence" value="ECO:0007669"/>
    <property type="project" value="UniProtKB-SubCell"/>
</dbReference>
<dbReference type="AlphaFoldDB" id="A0A495EUM6"/>
<feature type="transmembrane region" description="Helical" evidence="6">
    <location>
        <begin position="117"/>
        <end position="138"/>
    </location>
</feature>
<keyword evidence="5 6" id="KW-0472">Membrane</keyword>
<feature type="transmembrane region" description="Helical" evidence="6">
    <location>
        <begin position="461"/>
        <end position="480"/>
    </location>
</feature>
<evidence type="ECO:0000256" key="3">
    <source>
        <dbReference type="ARBA" id="ARBA00022692"/>
    </source>
</evidence>
<feature type="transmembrane region" description="Helical" evidence="6">
    <location>
        <begin position="55"/>
        <end position="75"/>
    </location>
</feature>
<comment type="caution">
    <text evidence="7">The sequence shown here is derived from an EMBL/GenBank/DDBJ whole genome shotgun (WGS) entry which is preliminary data.</text>
</comment>
<dbReference type="EMBL" id="RBIR01000002">
    <property type="protein sequence ID" value="RKR20704.1"/>
    <property type="molecule type" value="Genomic_DNA"/>
</dbReference>